<evidence type="ECO:0000313" key="2">
    <source>
        <dbReference type="Proteomes" id="UP001595765"/>
    </source>
</evidence>
<keyword evidence="2" id="KW-1185">Reference proteome</keyword>
<comment type="caution">
    <text evidence="1">The sequence shown here is derived from an EMBL/GenBank/DDBJ whole genome shotgun (WGS) entry which is preliminary data.</text>
</comment>
<name>A0ABV8HV24_9ACTN</name>
<dbReference type="RefSeq" id="WP_386436527.1">
    <property type="nucleotide sequence ID" value="NZ_JBHSBB010000030.1"/>
</dbReference>
<accession>A0ABV8HV24</accession>
<reference evidence="2" key="1">
    <citation type="journal article" date="2019" name="Int. J. Syst. Evol. Microbiol.">
        <title>The Global Catalogue of Microorganisms (GCM) 10K type strain sequencing project: providing services to taxonomists for standard genome sequencing and annotation.</title>
        <authorList>
            <consortium name="The Broad Institute Genomics Platform"/>
            <consortium name="The Broad Institute Genome Sequencing Center for Infectious Disease"/>
            <person name="Wu L."/>
            <person name="Ma J."/>
        </authorList>
    </citation>
    <scope>NUCLEOTIDE SEQUENCE [LARGE SCALE GENOMIC DNA]</scope>
    <source>
        <strain evidence="2">CGMCC 4.7237</strain>
    </source>
</reference>
<organism evidence="1 2">
    <name type="scientific">Streptomyces polygonati</name>
    <dbReference type="NCBI Taxonomy" id="1617087"/>
    <lineage>
        <taxon>Bacteria</taxon>
        <taxon>Bacillati</taxon>
        <taxon>Actinomycetota</taxon>
        <taxon>Actinomycetes</taxon>
        <taxon>Kitasatosporales</taxon>
        <taxon>Streptomycetaceae</taxon>
        <taxon>Streptomyces</taxon>
    </lineage>
</organism>
<dbReference type="EMBL" id="JBHSBB010000030">
    <property type="protein sequence ID" value="MFC4035855.1"/>
    <property type="molecule type" value="Genomic_DNA"/>
</dbReference>
<sequence length="95" mass="9890">MAGGDSDSTARSERRGEAGYAVAGLADLALSGAGSALRGLRGLLSRSDLAELAKDGQDDLKARGRLAVRRHAKLPEPHLESLARRAAARLGERDG</sequence>
<gene>
    <name evidence="1" type="ORF">ACFO3J_30950</name>
</gene>
<dbReference type="Proteomes" id="UP001595765">
    <property type="component" value="Unassembled WGS sequence"/>
</dbReference>
<proteinExistence type="predicted"/>
<evidence type="ECO:0000313" key="1">
    <source>
        <dbReference type="EMBL" id="MFC4035855.1"/>
    </source>
</evidence>
<protein>
    <submittedName>
        <fullName evidence="1">Polyprenyl synthetase</fullName>
    </submittedName>
</protein>